<dbReference type="GeneID" id="67023762"/>
<dbReference type="EMBL" id="CP059673">
    <property type="protein sequence ID" value="QRW26885.1"/>
    <property type="molecule type" value="Genomic_DNA"/>
</dbReference>
<dbReference type="RefSeq" id="XP_043187122.1">
    <property type="nucleotide sequence ID" value="XM_043321299.1"/>
</dbReference>
<gene>
    <name evidence="1" type="ORF">RhiXN_01480</name>
</gene>
<name>A0A8H8P809_9AGAM</name>
<protein>
    <submittedName>
        <fullName evidence="1">Uncharacterized protein</fullName>
    </submittedName>
</protein>
<organism evidence="1 2">
    <name type="scientific">Rhizoctonia solani</name>
    <dbReference type="NCBI Taxonomy" id="456999"/>
    <lineage>
        <taxon>Eukaryota</taxon>
        <taxon>Fungi</taxon>
        <taxon>Dikarya</taxon>
        <taxon>Basidiomycota</taxon>
        <taxon>Agaricomycotina</taxon>
        <taxon>Agaricomycetes</taxon>
        <taxon>Cantharellales</taxon>
        <taxon>Ceratobasidiaceae</taxon>
        <taxon>Rhizoctonia</taxon>
    </lineage>
</organism>
<dbReference type="AlphaFoldDB" id="A0A8H8P809"/>
<proteinExistence type="predicted"/>
<evidence type="ECO:0000313" key="1">
    <source>
        <dbReference type="EMBL" id="QRW26885.1"/>
    </source>
</evidence>
<dbReference type="Proteomes" id="UP000650533">
    <property type="component" value="Chromosome 16"/>
</dbReference>
<reference evidence="1" key="1">
    <citation type="submission" date="2020-05" db="EMBL/GenBank/DDBJ databases">
        <title>Evolutionary and genomic comparisons of hybrid uninucleate and nonhybrid Rhizoctonia fungi.</title>
        <authorList>
            <person name="Li C."/>
            <person name="Chen X."/>
        </authorList>
    </citation>
    <scope>NUCLEOTIDE SEQUENCE</scope>
    <source>
        <strain evidence="1">AG-1 IA</strain>
    </source>
</reference>
<accession>A0A8H8P809</accession>
<evidence type="ECO:0000313" key="2">
    <source>
        <dbReference type="Proteomes" id="UP000650533"/>
    </source>
</evidence>
<sequence length="150" mass="17278">MTEVTIKLDVEDVPELGTRPICFPRRKLSADTSSRQFWGFSSFNQDRLGPIGFALRYSEPNQRGCIISESLFPDLPDYKQSSIELQTSIQFVNIDRAESIPMKWSGQTESQAMNKDIQFLFWHYLGRHELTGIKQLYHLLDFVVHPAAPL</sequence>
<dbReference type="KEGG" id="rsx:RhiXN_01480"/>